<dbReference type="EMBL" id="JABAFR010000072">
    <property type="protein sequence ID" value="NME45575.1"/>
    <property type="molecule type" value="Genomic_DNA"/>
</dbReference>
<sequence length="61" mass="6781">VRREEAELFYVQYVDGAYKATVIEKGVGPANLCVVHEKDRDLIVSANHTANEAAVYVVTEE</sequence>
<feature type="non-terminal residue" evidence="1">
    <location>
        <position position="1"/>
    </location>
</feature>
<accession>A0A7X9NK12</accession>
<name>A0A7X9NK12_9FIRM</name>
<evidence type="ECO:0000313" key="2">
    <source>
        <dbReference type="Proteomes" id="UP000540014"/>
    </source>
</evidence>
<dbReference type="AlphaFoldDB" id="A0A7X9NK12"/>
<dbReference type="Proteomes" id="UP000540014">
    <property type="component" value="Unassembled WGS sequence"/>
</dbReference>
<proteinExistence type="predicted"/>
<gene>
    <name evidence="1" type="ORF">HF861_11975</name>
</gene>
<reference evidence="1 2" key="1">
    <citation type="submission" date="2020-04" db="EMBL/GenBank/DDBJ databases">
        <authorList>
            <person name="Hitch T.C.A."/>
            <person name="Wylensek D."/>
            <person name="Clavel T."/>
        </authorList>
    </citation>
    <scope>NUCLEOTIDE SEQUENCE [LARGE SCALE GENOMIC DNA]</scope>
    <source>
        <strain evidence="1 2">BSM-383-APC-22F</strain>
    </source>
</reference>
<organism evidence="1 2">
    <name type="scientific">Faecalicoccus pleomorphus</name>
    <dbReference type="NCBI Taxonomy" id="1323"/>
    <lineage>
        <taxon>Bacteria</taxon>
        <taxon>Bacillati</taxon>
        <taxon>Bacillota</taxon>
        <taxon>Erysipelotrichia</taxon>
        <taxon>Erysipelotrichales</taxon>
        <taxon>Erysipelotrichaceae</taxon>
        <taxon>Faecalicoccus</taxon>
    </lineage>
</organism>
<evidence type="ECO:0000313" key="1">
    <source>
        <dbReference type="EMBL" id="NME45575.1"/>
    </source>
</evidence>
<protein>
    <submittedName>
        <fullName evidence="1">Uncharacterized protein</fullName>
    </submittedName>
</protein>
<comment type="caution">
    <text evidence="1">The sequence shown here is derived from an EMBL/GenBank/DDBJ whole genome shotgun (WGS) entry which is preliminary data.</text>
</comment>